<dbReference type="Proteomes" id="UP000693672">
    <property type="component" value="Unassembled WGS sequence"/>
</dbReference>
<reference evidence="1" key="1">
    <citation type="submission" date="2021-06" db="EMBL/GenBank/DDBJ databases">
        <authorList>
            <person name="Criscuolo A."/>
        </authorList>
    </citation>
    <scope>NUCLEOTIDE SEQUENCE</scope>
    <source>
        <strain evidence="1">CIP111600</strain>
    </source>
</reference>
<comment type="caution">
    <text evidence="1">The sequence shown here is derived from an EMBL/GenBank/DDBJ whole genome shotgun (WGS) entry which is preliminary data.</text>
</comment>
<dbReference type="EMBL" id="CAJVAS010000020">
    <property type="protein sequence ID" value="CAG7639386.1"/>
    <property type="molecule type" value="Genomic_DNA"/>
</dbReference>
<proteinExistence type="predicted"/>
<dbReference type="AlphaFoldDB" id="A0A916K3L9"/>
<accession>A0A916K3L9</accession>
<dbReference type="PROSITE" id="PS50077">
    <property type="entry name" value="HEAT_REPEAT"/>
    <property type="match status" value="1"/>
</dbReference>
<protein>
    <recommendedName>
        <fullName evidence="3">HEAT repeat domain-containing protein</fullName>
    </recommendedName>
</protein>
<dbReference type="InterPro" id="IPR021133">
    <property type="entry name" value="HEAT_type_2"/>
</dbReference>
<keyword evidence="2" id="KW-1185">Reference proteome</keyword>
<evidence type="ECO:0008006" key="3">
    <source>
        <dbReference type="Google" id="ProtNLM"/>
    </source>
</evidence>
<organism evidence="1 2">
    <name type="scientific">Paenibacillus solanacearum</name>
    <dbReference type="NCBI Taxonomy" id="2048548"/>
    <lineage>
        <taxon>Bacteria</taxon>
        <taxon>Bacillati</taxon>
        <taxon>Bacillota</taxon>
        <taxon>Bacilli</taxon>
        <taxon>Bacillales</taxon>
        <taxon>Paenibacillaceae</taxon>
        <taxon>Paenibacillus</taxon>
    </lineage>
</organism>
<name>A0A916K3L9_9BACL</name>
<evidence type="ECO:0000313" key="2">
    <source>
        <dbReference type="Proteomes" id="UP000693672"/>
    </source>
</evidence>
<sequence length="285" mass="31555">MRPNTITHKPDWEEEIASAAKNGSIQDLLAQIGNELAELEGTPRQALQHHAVQYIETALDYDSDRLVILAESLSAAGQELGEELAVFILSVHYGGDADRAADLLQRLASSGHAAVRDWAAKACGAVLAKHFALFYPVLETWTRHDTPYVRRSVVAAVQLASNAKNPAWGPLLLDLLEPLLRDNDPVVRKEFAPRTWSGLLRYYADEVEARLMQWAVDEARQVRRHAARLFSAPEAAPHVHRLSPALRILLRDESAAVQKAAVSALLQLSKRIHKKEAAELLQAVQ</sequence>
<evidence type="ECO:0000313" key="1">
    <source>
        <dbReference type="EMBL" id="CAG7639386.1"/>
    </source>
</evidence>
<dbReference type="RefSeq" id="WP_218093765.1">
    <property type="nucleotide sequence ID" value="NZ_CAJVAS010000020.1"/>
</dbReference>
<gene>
    <name evidence="1" type="ORF">PAESOLCIP111_04030</name>
</gene>